<name>A0A9X3ALE0_9GAMM</name>
<evidence type="ECO:0000256" key="1">
    <source>
        <dbReference type="SAM" id="SignalP"/>
    </source>
</evidence>
<keyword evidence="1" id="KW-0732">Signal</keyword>
<organism evidence="3 4">
    <name type="scientific">Shewanella holmiensis</name>
    <dbReference type="NCBI Taxonomy" id="2952222"/>
    <lineage>
        <taxon>Bacteria</taxon>
        <taxon>Pseudomonadati</taxon>
        <taxon>Pseudomonadota</taxon>
        <taxon>Gammaproteobacteria</taxon>
        <taxon>Alteromonadales</taxon>
        <taxon>Shewanellaceae</taxon>
        <taxon>Shewanella</taxon>
    </lineage>
</organism>
<accession>A0A9X3ALE0</accession>
<dbReference type="AlphaFoldDB" id="A0A9X3ALE0"/>
<sequence length="259" mass="29386">MKQLTCSLSFILVLLFSYHTTANESLMVIAEDWPPMSYRINDKPTGYAVELIQTLQLQLSQTDPIVFLPWARANQLGQSRKNVLLIAMSKNPQRVNQFSFVGPIAEGSMGIFVRKDDAIQLKNLNGLTNQGNIGVYRDGDCQQTLNQTHATQLAVASYPEQTAKQLLLSRVRFWCQADLGVPYTLNQIGKNKSDVRMAYQIKPLAIYLAFSDGTSPELVRQWHQALGQYMQTPEYTALYQKWFETDLHPNQPKIFAVSH</sequence>
<feature type="chain" id="PRO_5040892827" evidence="1">
    <location>
        <begin position="23"/>
        <end position="259"/>
    </location>
</feature>
<dbReference type="SMART" id="SM00062">
    <property type="entry name" value="PBPb"/>
    <property type="match status" value="1"/>
</dbReference>
<dbReference type="RefSeq" id="WP_261297021.1">
    <property type="nucleotide sequence ID" value="NZ_JAMTCD010000002.1"/>
</dbReference>
<dbReference type="Proteomes" id="UP001155546">
    <property type="component" value="Unassembled WGS sequence"/>
</dbReference>
<gene>
    <name evidence="3" type="ORF">NE535_01985</name>
</gene>
<proteinExistence type="predicted"/>
<dbReference type="PANTHER" id="PTHR38834">
    <property type="entry name" value="PERIPLASMIC SUBSTRATE BINDING PROTEIN FAMILY 3"/>
    <property type="match status" value="1"/>
</dbReference>
<protein>
    <submittedName>
        <fullName evidence="3">Transporter substrate-binding domain-containing protein</fullName>
    </submittedName>
</protein>
<feature type="signal peptide" evidence="1">
    <location>
        <begin position="1"/>
        <end position="22"/>
    </location>
</feature>
<evidence type="ECO:0000313" key="4">
    <source>
        <dbReference type="Proteomes" id="UP001155546"/>
    </source>
</evidence>
<dbReference type="Gene3D" id="3.40.190.10">
    <property type="entry name" value="Periplasmic binding protein-like II"/>
    <property type="match status" value="2"/>
</dbReference>
<reference evidence="3" key="1">
    <citation type="journal article" date="2023" name="Int. J. Syst. Evol. Microbiol.">
        <title>&lt;i&gt;Shewanella septentrionalis&lt;/i&gt; sp. nov. and &lt;i&gt;Shewanella holmiensis&lt;/i&gt; sp. nov., isolated from Baltic Sea water and sediments.</title>
        <authorList>
            <person name="Martin-Rodriguez A.J."/>
            <person name="Thorell K."/>
            <person name="Joffre E."/>
            <person name="Jensie-Markopoulos S."/>
            <person name="Moore E.R.B."/>
            <person name="Sjoling A."/>
        </authorList>
    </citation>
    <scope>NUCLEOTIDE SEQUENCE</scope>
    <source>
        <strain evidence="3">SP1S2-7</strain>
    </source>
</reference>
<comment type="caution">
    <text evidence="3">The sequence shown here is derived from an EMBL/GenBank/DDBJ whole genome shotgun (WGS) entry which is preliminary data.</text>
</comment>
<dbReference type="PANTHER" id="PTHR38834:SF3">
    <property type="entry name" value="SOLUTE-BINDING PROTEIN FAMILY 3_N-TERMINAL DOMAIN-CONTAINING PROTEIN"/>
    <property type="match status" value="1"/>
</dbReference>
<feature type="domain" description="Solute-binding protein family 3/N-terminal" evidence="2">
    <location>
        <begin position="25"/>
        <end position="246"/>
    </location>
</feature>
<dbReference type="EMBL" id="JAMTCD010000002">
    <property type="protein sequence ID" value="MCT7940576.1"/>
    <property type="molecule type" value="Genomic_DNA"/>
</dbReference>
<dbReference type="SUPFAM" id="SSF53850">
    <property type="entry name" value="Periplasmic binding protein-like II"/>
    <property type="match status" value="1"/>
</dbReference>
<evidence type="ECO:0000313" key="3">
    <source>
        <dbReference type="EMBL" id="MCT7940576.1"/>
    </source>
</evidence>
<keyword evidence="4" id="KW-1185">Reference proteome</keyword>
<dbReference type="InterPro" id="IPR001638">
    <property type="entry name" value="Solute-binding_3/MltF_N"/>
</dbReference>
<evidence type="ECO:0000259" key="2">
    <source>
        <dbReference type="SMART" id="SM00062"/>
    </source>
</evidence>
<dbReference type="Pfam" id="PF00497">
    <property type="entry name" value="SBP_bac_3"/>
    <property type="match status" value="1"/>
</dbReference>